<evidence type="ECO:0000313" key="3">
    <source>
        <dbReference type="Proteomes" id="UP000820818"/>
    </source>
</evidence>
<sequence length="864" mass="98533">MHFSLPFESSCMPGICVIGVGDVELPVSLKNAEKLLAVAEPIPLFTSTSYGKHKSSSINCSWQIERACICFPETSRFLAQNIAKWIKLVLIEHGIDVQWVEANCYLTQLVIYHSGGYYIRHRYTMQEIGHFGTIIVQLPVENKQRDNEMKISQTSETHPKPTIAQDPSLCNDPTFYVNFFSVDSERVIEPTRKAWNIELVYNLMWKPEIATLALPNVLSFLVTLTKMTLELRSWQENVSENCRPKIMIIGLDRKYKPRHSFSTLKGSDRQVAFLMCSVPFVDVYLARLTRRITRIAFRGRQDSKSDNDVVQQSSTTKENSNGNLVETKEEQYVTHFASHWVGVDDCVAEFFNLDINKEAQMVKPLFEKSTKPDKVQRQNTYSKEQILIHDFYQTVLILWPRQGSLYMDIHHRPDYVLDQLERGTVRNPLRALRAMIADSKFIETRIFNLLNVCLSLNAKKEALQLLELMANKSIGVPSDYVAVLLSDVACKLVGWTDCENVINKLFTFNPSDQLSHFVTLGRALLGHDCTIGFSSLSSQIWNFLMEQIHSTDILNSALSLCIEMAICMEQSSVVIQSRSQQFLSCFMTLPLLQQCHIIIHLKEIYKKDPTGNKFYLSLCSYVAVTVTSSSFSIIDCVVDVLRCFLLLEPEPVNIADIFLENICRSQRDTCENNQLLEKLVASLHTLNLTSHMAMQLLDCRIAELSLLRKPKFSWSMKDAKFPDAVKYPNIVEFLQSSKKSVILKLDEISKIREAKDFIRVSFEAMDDCVRRGYSVVAVPAKSGRSIFCDFTKTRHLHTFLTEQFDAKMDELKRLEQLRPIISCSSPNALCIQQPPDAIREKTKVIAAPGVKSKNSKVEKSTKLP</sequence>
<accession>A0AAD5KSK9</accession>
<gene>
    <name evidence="2" type="ORF">GHT06_013826</name>
</gene>
<name>A0AAD5KSK9_9CRUS</name>
<keyword evidence="3" id="KW-1185">Reference proteome</keyword>
<reference evidence="2 3" key="1">
    <citation type="submission" date="2022-05" db="EMBL/GenBank/DDBJ databases">
        <title>A multi-omics perspective on studying reproductive biology in Daphnia sinensis.</title>
        <authorList>
            <person name="Jia J."/>
        </authorList>
    </citation>
    <scope>NUCLEOTIDE SEQUENCE [LARGE SCALE GENOMIC DNA]</scope>
    <source>
        <strain evidence="2 3">WSL</strain>
    </source>
</reference>
<dbReference type="PANTHER" id="PTHR33099">
    <property type="entry name" value="FE2OG DIOXYGENASE DOMAIN-CONTAINING PROTEIN"/>
    <property type="match status" value="1"/>
</dbReference>
<proteinExistence type="predicted"/>
<evidence type="ECO:0000256" key="1">
    <source>
        <dbReference type="SAM" id="MobiDB-lite"/>
    </source>
</evidence>
<dbReference type="EMBL" id="WJBH02000004">
    <property type="protein sequence ID" value="KAI9559819.1"/>
    <property type="molecule type" value="Genomic_DNA"/>
</dbReference>
<dbReference type="AlphaFoldDB" id="A0AAD5KSK9"/>
<dbReference type="Proteomes" id="UP000820818">
    <property type="component" value="Linkage Group LG4"/>
</dbReference>
<feature type="region of interest" description="Disordered" evidence="1">
    <location>
        <begin position="305"/>
        <end position="324"/>
    </location>
</feature>
<protein>
    <submittedName>
        <fullName evidence="2">Uncharacterized protein</fullName>
    </submittedName>
</protein>
<evidence type="ECO:0000313" key="2">
    <source>
        <dbReference type="EMBL" id="KAI9559819.1"/>
    </source>
</evidence>
<feature type="compositionally biased region" description="Polar residues" evidence="1">
    <location>
        <begin position="308"/>
        <end position="324"/>
    </location>
</feature>
<comment type="caution">
    <text evidence="2">The sequence shown here is derived from an EMBL/GenBank/DDBJ whole genome shotgun (WGS) entry which is preliminary data.</text>
</comment>
<dbReference type="PANTHER" id="PTHR33099:SF7">
    <property type="entry name" value="MYND-TYPE DOMAIN-CONTAINING PROTEIN"/>
    <property type="match status" value="1"/>
</dbReference>
<organism evidence="2 3">
    <name type="scientific">Daphnia sinensis</name>
    <dbReference type="NCBI Taxonomy" id="1820382"/>
    <lineage>
        <taxon>Eukaryota</taxon>
        <taxon>Metazoa</taxon>
        <taxon>Ecdysozoa</taxon>
        <taxon>Arthropoda</taxon>
        <taxon>Crustacea</taxon>
        <taxon>Branchiopoda</taxon>
        <taxon>Diplostraca</taxon>
        <taxon>Cladocera</taxon>
        <taxon>Anomopoda</taxon>
        <taxon>Daphniidae</taxon>
        <taxon>Daphnia</taxon>
        <taxon>Daphnia similis group</taxon>
    </lineage>
</organism>